<feature type="domain" description="Peptidase M16 C-terminal" evidence="3">
    <location>
        <begin position="206"/>
        <end position="379"/>
    </location>
</feature>
<reference evidence="4 5" key="1">
    <citation type="submission" date="2022-05" db="EMBL/GenBank/DDBJ databases">
        <title>Novel Pseudomonas spp. Isolated from a Rainbow Trout Aquaculture Facility.</title>
        <authorList>
            <person name="Testerman T."/>
            <person name="Graf J."/>
        </authorList>
    </citation>
    <scope>NUCLEOTIDE SEQUENCE [LARGE SCALE GENOMIC DNA]</scope>
    <source>
        <strain evidence="4 5">ID681</strain>
    </source>
</reference>
<evidence type="ECO:0000259" key="3">
    <source>
        <dbReference type="Pfam" id="PF05193"/>
    </source>
</evidence>
<dbReference type="PANTHER" id="PTHR11851">
    <property type="entry name" value="METALLOPROTEASE"/>
    <property type="match status" value="1"/>
</dbReference>
<dbReference type="Gene3D" id="3.30.830.10">
    <property type="entry name" value="Metalloenzyme, LuxS/M16 peptidase-like"/>
    <property type="match status" value="2"/>
</dbReference>
<organism evidence="4 5">
    <name type="scientific">Pseudomonas fontis</name>
    <dbReference type="NCBI Taxonomy" id="2942633"/>
    <lineage>
        <taxon>Bacteria</taxon>
        <taxon>Pseudomonadati</taxon>
        <taxon>Pseudomonadota</taxon>
        <taxon>Gammaproteobacteria</taxon>
        <taxon>Pseudomonadales</taxon>
        <taxon>Pseudomonadaceae</taxon>
        <taxon>Pseudomonas</taxon>
    </lineage>
</organism>
<feature type="signal peptide" evidence="1">
    <location>
        <begin position="1"/>
        <end position="21"/>
    </location>
</feature>
<dbReference type="Pfam" id="PF05193">
    <property type="entry name" value="Peptidase_M16_C"/>
    <property type="match status" value="1"/>
</dbReference>
<feature type="domain" description="Peptidase M16 N-terminal" evidence="2">
    <location>
        <begin position="66"/>
        <end position="199"/>
    </location>
</feature>
<gene>
    <name evidence="4" type="ORF">M5G11_10220</name>
</gene>
<dbReference type="Pfam" id="PF00675">
    <property type="entry name" value="Peptidase_M16"/>
    <property type="match status" value="1"/>
</dbReference>
<name>A0ABT5NRV3_9PSED</name>
<dbReference type="Proteomes" id="UP001148203">
    <property type="component" value="Unassembled WGS sequence"/>
</dbReference>
<evidence type="ECO:0000313" key="5">
    <source>
        <dbReference type="Proteomes" id="UP001148203"/>
    </source>
</evidence>
<evidence type="ECO:0000259" key="2">
    <source>
        <dbReference type="Pfam" id="PF00675"/>
    </source>
</evidence>
<evidence type="ECO:0000256" key="1">
    <source>
        <dbReference type="SAM" id="SignalP"/>
    </source>
</evidence>
<keyword evidence="5" id="KW-1185">Reference proteome</keyword>
<accession>A0ABT5NRV3</accession>
<comment type="caution">
    <text evidence="4">The sequence shown here is derived from an EMBL/GenBank/DDBJ whole genome shotgun (WGS) entry which is preliminary data.</text>
</comment>
<protein>
    <submittedName>
        <fullName evidence="4">Insulinase family protein</fullName>
    </submittedName>
</protein>
<sequence length="459" mass="49920">MNRCFPLLAFALLTLISGASASALTSLQAAPPLSPLPPLPIQAWQTAQGARVLFMPSRHLPMFDLQVTFAAGSGRNTSAFGLAGLTLSMLDEGTRSHAAEQIAEAFDASAARFDKTLDRERATLTLRSLSRQAPREAAVAQFVELLGEPTFPPDRLALVQDQFFNRLQALATSDKYRASEQLYHHLYAGHPFAAPLHGTVEHLAGLDVADLSDFYQRHFSASNALIVLVGDLSDAQARQIAERVSNALPQGPAQSAMALPTRQDAEIYQLDGLGNQAHLLFGLPAVAADDPDLPALTVANLILGGNVSSRLIEQVRNRHGLSYDPYSELTSHSTSGLWTLQANVEARYQQATMELIHNLLETFANEGPTEQEFDDARQYLRGTLLLNAVSNEDIARHLRDIGFNHLPLDQRGHLLEAVQKLTLDQLKVVLKKHLVLDRLVQVGVGPTVAQEPLPSPGGE</sequence>
<proteinExistence type="predicted"/>
<dbReference type="InterPro" id="IPR011249">
    <property type="entry name" value="Metalloenz_LuxS/M16"/>
</dbReference>
<dbReference type="EMBL" id="JAMDGY010000024">
    <property type="protein sequence ID" value="MDD0990910.1"/>
    <property type="molecule type" value="Genomic_DNA"/>
</dbReference>
<evidence type="ECO:0000313" key="4">
    <source>
        <dbReference type="EMBL" id="MDD0990910.1"/>
    </source>
</evidence>
<dbReference type="PANTHER" id="PTHR11851:SF224">
    <property type="entry name" value="PROCESSING PROTEASE"/>
    <property type="match status" value="1"/>
</dbReference>
<dbReference type="InterPro" id="IPR007863">
    <property type="entry name" value="Peptidase_M16_C"/>
</dbReference>
<dbReference type="InterPro" id="IPR011765">
    <property type="entry name" value="Pept_M16_N"/>
</dbReference>
<dbReference type="SUPFAM" id="SSF63411">
    <property type="entry name" value="LuxS/MPP-like metallohydrolase"/>
    <property type="match status" value="2"/>
</dbReference>
<dbReference type="InterPro" id="IPR050361">
    <property type="entry name" value="MPP/UQCRC_Complex"/>
</dbReference>
<feature type="chain" id="PRO_5046941211" evidence="1">
    <location>
        <begin position="22"/>
        <end position="459"/>
    </location>
</feature>
<dbReference type="RefSeq" id="WP_273909932.1">
    <property type="nucleotide sequence ID" value="NZ_JAMDGX010000020.1"/>
</dbReference>
<keyword evidence="1" id="KW-0732">Signal</keyword>